<feature type="domain" description="Terpene synthase metal-binding" evidence="4">
    <location>
        <begin position="1"/>
        <end position="76"/>
    </location>
</feature>
<accession>A0A4U5N756</accession>
<comment type="caution">
    <text evidence="5">The sequence shown here is derived from an EMBL/GenBank/DDBJ whole genome shotgun (WGS) entry which is preliminary data.</text>
</comment>
<keyword evidence="2" id="KW-0479">Metal-binding</keyword>
<dbReference type="GO" id="GO:0010333">
    <property type="term" value="F:terpene synthase activity"/>
    <property type="evidence" value="ECO:0007669"/>
    <property type="project" value="InterPro"/>
</dbReference>
<gene>
    <name evidence="5" type="ORF">D5086_0000280720</name>
</gene>
<name>A0A4U5N756_POPAL</name>
<dbReference type="InterPro" id="IPR008949">
    <property type="entry name" value="Isoprenoid_synthase_dom_sf"/>
</dbReference>
<protein>
    <recommendedName>
        <fullName evidence="4">Terpene synthase metal-binding domain-containing protein</fullName>
    </recommendedName>
</protein>
<proteinExistence type="predicted"/>
<dbReference type="EMBL" id="RCHU01001107">
    <property type="protein sequence ID" value="TKR78507.1"/>
    <property type="molecule type" value="Genomic_DNA"/>
</dbReference>
<dbReference type="SUPFAM" id="SSF48576">
    <property type="entry name" value="Terpenoid synthases"/>
    <property type="match status" value="1"/>
</dbReference>
<dbReference type="STRING" id="43335.A0A4U5N756"/>
<comment type="cofactor">
    <cofactor evidence="1">
        <name>Mg(2+)</name>
        <dbReference type="ChEBI" id="CHEBI:18420"/>
    </cofactor>
</comment>
<reference evidence="5" key="1">
    <citation type="submission" date="2018-10" db="EMBL/GenBank/DDBJ databases">
        <title>Population genomic analysis revealed the cold adaptation of white poplar.</title>
        <authorList>
            <person name="Liu Y.-J."/>
        </authorList>
    </citation>
    <scope>NUCLEOTIDE SEQUENCE [LARGE SCALE GENOMIC DNA]</scope>
    <source>
        <strain evidence="5">PAL-ZL1</strain>
    </source>
</reference>
<keyword evidence="3" id="KW-0460">Magnesium</keyword>
<evidence type="ECO:0000256" key="1">
    <source>
        <dbReference type="ARBA" id="ARBA00001946"/>
    </source>
</evidence>
<evidence type="ECO:0000313" key="5">
    <source>
        <dbReference type="EMBL" id="TKR78507.1"/>
    </source>
</evidence>
<dbReference type="GO" id="GO:0016114">
    <property type="term" value="P:terpenoid biosynthetic process"/>
    <property type="evidence" value="ECO:0007669"/>
    <property type="project" value="InterPro"/>
</dbReference>
<sequence length="191" mass="21808">MFSFVTIIDDIYDVYGTLDELELSTDAVERRDVHSINDLPDYKKLCFLALCNTINEIAYENLKEKEENILPYLTKAKLYSGFKLTKTGLSVGNWFTYIRIFILKIQTGSFSLTTQKLYRNPSTRILHGTPNDSAGRKCSAQKVLPPISWNYDYLPSIENDQAACTCSLHRTTGIKIQRHDGVIQFHNTVEA</sequence>
<dbReference type="AlphaFoldDB" id="A0A4U5N756"/>
<evidence type="ECO:0000259" key="4">
    <source>
        <dbReference type="Pfam" id="PF03936"/>
    </source>
</evidence>
<dbReference type="PANTHER" id="PTHR31225">
    <property type="entry name" value="OS04G0344100 PROTEIN-RELATED"/>
    <property type="match status" value="1"/>
</dbReference>
<evidence type="ECO:0000256" key="2">
    <source>
        <dbReference type="ARBA" id="ARBA00022723"/>
    </source>
</evidence>
<dbReference type="GO" id="GO:0000287">
    <property type="term" value="F:magnesium ion binding"/>
    <property type="evidence" value="ECO:0007669"/>
    <property type="project" value="InterPro"/>
</dbReference>
<evidence type="ECO:0000256" key="3">
    <source>
        <dbReference type="ARBA" id="ARBA00022842"/>
    </source>
</evidence>
<dbReference type="Pfam" id="PF03936">
    <property type="entry name" value="Terpene_synth_C"/>
    <property type="match status" value="1"/>
</dbReference>
<dbReference type="InterPro" id="IPR005630">
    <property type="entry name" value="Terpene_synthase_metal-bd"/>
</dbReference>
<dbReference type="PANTHER" id="PTHR31225:SF252">
    <property type="entry name" value="TERPENE SYNTHASE 12-RELATED"/>
    <property type="match status" value="1"/>
</dbReference>
<dbReference type="InterPro" id="IPR050148">
    <property type="entry name" value="Terpene_synthase-like"/>
</dbReference>
<dbReference type="Gene3D" id="1.10.600.10">
    <property type="entry name" value="Farnesyl Diphosphate Synthase"/>
    <property type="match status" value="1"/>
</dbReference>
<organism evidence="5">
    <name type="scientific">Populus alba</name>
    <name type="common">White poplar</name>
    <dbReference type="NCBI Taxonomy" id="43335"/>
    <lineage>
        <taxon>Eukaryota</taxon>
        <taxon>Viridiplantae</taxon>
        <taxon>Streptophyta</taxon>
        <taxon>Embryophyta</taxon>
        <taxon>Tracheophyta</taxon>
        <taxon>Spermatophyta</taxon>
        <taxon>Magnoliopsida</taxon>
        <taxon>eudicotyledons</taxon>
        <taxon>Gunneridae</taxon>
        <taxon>Pentapetalae</taxon>
        <taxon>rosids</taxon>
        <taxon>fabids</taxon>
        <taxon>Malpighiales</taxon>
        <taxon>Salicaceae</taxon>
        <taxon>Saliceae</taxon>
        <taxon>Populus</taxon>
    </lineage>
</organism>